<gene>
    <name evidence="2" type="ORF">EJ06DRAFT_44605</name>
</gene>
<feature type="region of interest" description="Disordered" evidence="1">
    <location>
        <begin position="61"/>
        <end position="94"/>
    </location>
</feature>
<dbReference type="Proteomes" id="UP000799640">
    <property type="component" value="Unassembled WGS sequence"/>
</dbReference>
<dbReference type="AlphaFoldDB" id="A0A6G1HW64"/>
<evidence type="ECO:0000313" key="2">
    <source>
        <dbReference type="EMBL" id="KAF2400059.1"/>
    </source>
</evidence>
<reference evidence="2" key="1">
    <citation type="journal article" date="2020" name="Stud. Mycol.">
        <title>101 Dothideomycetes genomes: a test case for predicting lifestyles and emergence of pathogens.</title>
        <authorList>
            <person name="Haridas S."/>
            <person name="Albert R."/>
            <person name="Binder M."/>
            <person name="Bloem J."/>
            <person name="Labutti K."/>
            <person name="Salamov A."/>
            <person name="Andreopoulos B."/>
            <person name="Baker S."/>
            <person name="Barry K."/>
            <person name="Bills G."/>
            <person name="Bluhm B."/>
            <person name="Cannon C."/>
            <person name="Castanera R."/>
            <person name="Culley D."/>
            <person name="Daum C."/>
            <person name="Ezra D."/>
            <person name="Gonzalez J."/>
            <person name="Henrissat B."/>
            <person name="Kuo A."/>
            <person name="Liang C."/>
            <person name="Lipzen A."/>
            <person name="Lutzoni F."/>
            <person name="Magnuson J."/>
            <person name="Mondo S."/>
            <person name="Nolan M."/>
            <person name="Ohm R."/>
            <person name="Pangilinan J."/>
            <person name="Park H.-J."/>
            <person name="Ramirez L."/>
            <person name="Alfaro M."/>
            <person name="Sun H."/>
            <person name="Tritt A."/>
            <person name="Yoshinaga Y."/>
            <person name="Zwiers L.-H."/>
            <person name="Turgeon B."/>
            <person name="Goodwin S."/>
            <person name="Spatafora J."/>
            <person name="Crous P."/>
            <person name="Grigoriev I."/>
        </authorList>
    </citation>
    <scope>NUCLEOTIDE SEQUENCE</scope>
    <source>
        <strain evidence="2">CBS 262.69</strain>
    </source>
</reference>
<organism evidence="2 3">
    <name type="scientific">Trichodelitschia bisporula</name>
    <dbReference type="NCBI Taxonomy" id="703511"/>
    <lineage>
        <taxon>Eukaryota</taxon>
        <taxon>Fungi</taxon>
        <taxon>Dikarya</taxon>
        <taxon>Ascomycota</taxon>
        <taxon>Pezizomycotina</taxon>
        <taxon>Dothideomycetes</taxon>
        <taxon>Dothideomycetes incertae sedis</taxon>
        <taxon>Phaeotrichales</taxon>
        <taxon>Phaeotrichaceae</taxon>
        <taxon>Trichodelitschia</taxon>
    </lineage>
</organism>
<evidence type="ECO:0000256" key="1">
    <source>
        <dbReference type="SAM" id="MobiDB-lite"/>
    </source>
</evidence>
<name>A0A6G1HW64_9PEZI</name>
<sequence length="168" mass="18367">MLRLSELRWPEPTTMSVSAIRTVEGTWSPGESLGSNQAKLLVGSARPCLDSLPPPVFGRPVAASNPIANRSRPDDSSPSPQALARLASTPDHDHTPRGICAESYCIRFVGPARPFLDRRLYFTLAPLRALPALTLFLFRPGTEYGNAKFVSFWGKSRRIHVGPAGQPF</sequence>
<keyword evidence="3" id="KW-1185">Reference proteome</keyword>
<evidence type="ECO:0000313" key="3">
    <source>
        <dbReference type="Proteomes" id="UP000799640"/>
    </source>
</evidence>
<dbReference type="EMBL" id="ML996696">
    <property type="protein sequence ID" value="KAF2400059.1"/>
    <property type="molecule type" value="Genomic_DNA"/>
</dbReference>
<accession>A0A6G1HW64</accession>
<proteinExistence type="predicted"/>
<protein>
    <submittedName>
        <fullName evidence="2">Uncharacterized protein</fullName>
    </submittedName>
</protein>